<evidence type="ECO:0000313" key="1">
    <source>
        <dbReference type="EMBL" id="GAA0601113.1"/>
    </source>
</evidence>
<proteinExistence type="predicted"/>
<keyword evidence="2" id="KW-1185">Reference proteome</keyword>
<evidence type="ECO:0008006" key="3">
    <source>
        <dbReference type="Google" id="ProtNLM"/>
    </source>
</evidence>
<dbReference type="InterPro" id="IPR010982">
    <property type="entry name" value="Lambda_DNA-bd_dom_sf"/>
</dbReference>
<dbReference type="Gene3D" id="1.10.260.40">
    <property type="entry name" value="lambda repressor-like DNA-binding domains"/>
    <property type="match status" value="1"/>
</dbReference>
<gene>
    <name evidence="1" type="ORF">GCM10008943_15370</name>
</gene>
<accession>A0ABN1G0C5</accession>
<reference evidence="1 2" key="1">
    <citation type="journal article" date="2019" name="Int. J. Syst. Evol. Microbiol.">
        <title>The Global Catalogue of Microorganisms (GCM) 10K type strain sequencing project: providing services to taxonomists for standard genome sequencing and annotation.</title>
        <authorList>
            <consortium name="The Broad Institute Genomics Platform"/>
            <consortium name="The Broad Institute Genome Sequencing Center for Infectious Disease"/>
            <person name="Wu L."/>
            <person name="Ma J."/>
        </authorList>
    </citation>
    <scope>NUCLEOTIDE SEQUENCE [LARGE SCALE GENOMIC DNA]</scope>
    <source>
        <strain evidence="1 2">JCM 15115</strain>
    </source>
</reference>
<dbReference type="SUPFAM" id="SSF47413">
    <property type="entry name" value="lambda repressor-like DNA-binding domains"/>
    <property type="match status" value="1"/>
</dbReference>
<dbReference type="Proteomes" id="UP001424441">
    <property type="component" value="Unassembled WGS sequence"/>
</dbReference>
<comment type="caution">
    <text evidence="1">The sequence shown here is derived from an EMBL/GenBank/DDBJ whole genome shotgun (WGS) entry which is preliminary data.</text>
</comment>
<name>A0ABN1G0C5_9HYPH</name>
<sequence length="99" mass="10893">MITGPLCRAARALTEISRDRLATASGVDAKMIEHFERQLDTPDDRIIDKLQDALEELGAVFIPEDTRGVGVRLKFTASETKRLSTLESEGGIVRPDDVP</sequence>
<organism evidence="1 2">
    <name type="scientific">Paenochrobactrum glaciei</name>
    <dbReference type="NCBI Taxonomy" id="486407"/>
    <lineage>
        <taxon>Bacteria</taxon>
        <taxon>Pseudomonadati</taxon>
        <taxon>Pseudomonadota</taxon>
        <taxon>Alphaproteobacteria</taxon>
        <taxon>Hyphomicrobiales</taxon>
        <taxon>Brucellaceae</taxon>
        <taxon>Paenochrobactrum</taxon>
    </lineage>
</organism>
<dbReference type="RefSeq" id="WP_343804030.1">
    <property type="nucleotide sequence ID" value="NZ_BAAADE010000002.1"/>
</dbReference>
<dbReference type="EMBL" id="BAAADE010000002">
    <property type="protein sequence ID" value="GAA0601113.1"/>
    <property type="molecule type" value="Genomic_DNA"/>
</dbReference>
<evidence type="ECO:0000313" key="2">
    <source>
        <dbReference type="Proteomes" id="UP001424441"/>
    </source>
</evidence>
<protein>
    <recommendedName>
        <fullName evidence="3">XRE family transcriptional regulator</fullName>
    </recommendedName>
</protein>